<feature type="domain" description="Glycosyl hydrolase family 4 C-terminal" evidence="11">
    <location>
        <begin position="198"/>
        <end position="431"/>
    </location>
</feature>
<evidence type="ECO:0000259" key="11">
    <source>
        <dbReference type="Pfam" id="PF11975"/>
    </source>
</evidence>
<dbReference type="Gene3D" id="3.40.50.720">
    <property type="entry name" value="NAD(P)-binding Rossmann-like Domain"/>
    <property type="match status" value="1"/>
</dbReference>
<dbReference type="PRINTS" id="PR00732">
    <property type="entry name" value="GLHYDRLASE4"/>
</dbReference>
<evidence type="ECO:0000256" key="3">
    <source>
        <dbReference type="ARBA" id="ARBA00022801"/>
    </source>
</evidence>
<dbReference type="Pfam" id="PF02056">
    <property type="entry name" value="Glyco_hydro_4"/>
    <property type="match status" value="1"/>
</dbReference>
<accession>A0A6H1P7A2</accession>
<dbReference type="EMBL" id="CP051128">
    <property type="protein sequence ID" value="QIZ09312.1"/>
    <property type="molecule type" value="Genomic_DNA"/>
</dbReference>
<dbReference type="InterPro" id="IPR036291">
    <property type="entry name" value="NAD(P)-bd_dom_sf"/>
</dbReference>
<feature type="binding site" evidence="8">
    <location>
        <position position="172"/>
    </location>
    <ligand>
        <name>Mn(2+)</name>
        <dbReference type="ChEBI" id="CHEBI:29035"/>
    </ligand>
</feature>
<proteinExistence type="inferred from homology"/>
<evidence type="ECO:0000256" key="6">
    <source>
        <dbReference type="ARBA" id="ARBA00023295"/>
    </source>
</evidence>
<keyword evidence="3 10" id="KW-0378">Hydrolase</keyword>
<evidence type="ECO:0000256" key="5">
    <source>
        <dbReference type="ARBA" id="ARBA00023211"/>
    </source>
</evidence>
<keyword evidence="8" id="KW-0408">Iron</keyword>
<feature type="binding site" evidence="8">
    <location>
        <position position="202"/>
    </location>
    <ligand>
        <name>Mn(2+)</name>
        <dbReference type="ChEBI" id="CHEBI:29035"/>
    </ligand>
</feature>
<evidence type="ECO:0000256" key="9">
    <source>
        <dbReference type="PIRSR" id="PIRSR601088-4"/>
    </source>
</evidence>
<dbReference type="GO" id="GO:0046872">
    <property type="term" value="F:metal ion binding"/>
    <property type="evidence" value="ECO:0007669"/>
    <property type="project" value="UniProtKB-KW"/>
</dbReference>
<name>A0A6H1P7A2_PRIMG</name>
<dbReference type="Pfam" id="PF11975">
    <property type="entry name" value="Glyco_hydro_4C"/>
    <property type="match status" value="1"/>
</dbReference>
<evidence type="ECO:0000256" key="4">
    <source>
        <dbReference type="ARBA" id="ARBA00023027"/>
    </source>
</evidence>
<keyword evidence="4 10" id="KW-0520">NAD</keyword>
<keyword evidence="8" id="KW-0170">Cobalt</keyword>
<feature type="binding site" evidence="7">
    <location>
        <position position="151"/>
    </location>
    <ligand>
        <name>substrate</name>
    </ligand>
</feature>
<evidence type="ECO:0000256" key="1">
    <source>
        <dbReference type="ARBA" id="ARBA00010141"/>
    </source>
</evidence>
<dbReference type="InterPro" id="IPR015955">
    <property type="entry name" value="Lactate_DH/Glyco_Ohase_4_C"/>
</dbReference>
<dbReference type="Proteomes" id="UP000501868">
    <property type="component" value="Chromosome"/>
</dbReference>
<dbReference type="InterPro" id="IPR001088">
    <property type="entry name" value="Glyco_hydro_4"/>
</dbReference>
<evidence type="ECO:0000256" key="7">
    <source>
        <dbReference type="PIRSR" id="PIRSR601088-2"/>
    </source>
</evidence>
<comment type="similarity">
    <text evidence="1 10">Belongs to the glycosyl hydrolase 4 family.</text>
</comment>
<dbReference type="SUPFAM" id="SSF56327">
    <property type="entry name" value="LDH C-terminal domain-like"/>
    <property type="match status" value="1"/>
</dbReference>
<organism evidence="12 13">
    <name type="scientific">Priestia megaterium</name>
    <name type="common">Bacillus megaterium</name>
    <dbReference type="NCBI Taxonomy" id="1404"/>
    <lineage>
        <taxon>Bacteria</taxon>
        <taxon>Bacillati</taxon>
        <taxon>Bacillota</taxon>
        <taxon>Bacilli</taxon>
        <taxon>Bacillales</taxon>
        <taxon>Bacillaceae</taxon>
        <taxon>Priestia</taxon>
    </lineage>
</organism>
<evidence type="ECO:0000256" key="2">
    <source>
        <dbReference type="ARBA" id="ARBA00022723"/>
    </source>
</evidence>
<dbReference type="SUPFAM" id="SSF51735">
    <property type="entry name" value="NAD(P)-binding Rossmann-fold domains"/>
    <property type="match status" value="1"/>
</dbReference>
<evidence type="ECO:0000256" key="10">
    <source>
        <dbReference type="RuleBase" id="RU361152"/>
    </source>
</evidence>
<dbReference type="InterPro" id="IPR022616">
    <property type="entry name" value="Glyco_hydro_4_C"/>
</dbReference>
<sequence>MNKDRKKIVLIGAGSAVFTQGLLADFIQAKDFGSWEVGLVDIDKKALDSITLLAKKMVAKMNADIVISSSQDRRELLPGADVVVTTIAVGGRRAWENDVFIPRKYGIFQPVGDTTMPGGISRALRLIPTMIEVAKDVKDLCPDAYFFNYSNPMTAIISAVRKVVDFPVIGLCHGSIYLEKYLSRFLSVDVDQISSIGVGLNHLTFLYDLRVDGKNAWPLVNKVISEQKEKVAKAGHEYNFFNPMLEDTEVPQFMDNPFSWAFYEKYGAVPAVLDRHVVEFFPERFPQGNYYNHVLGENAFPFEAVIERGDRVYSNMIDQAAGDLEVDSGLFNRTEGEHEQLVEILRSLYNDERKTFYINCPNNGAVPNLPSNSVLEMPAVATGNGFYQMFIPDFPETLASIIRKRLSVVDLTVEAAISGNRNYVIEAMLLDGAVTSEEVAEKLTDELLEAHKQHLPQFFGEKAIQH</sequence>
<dbReference type="GO" id="GO:0016616">
    <property type="term" value="F:oxidoreductase activity, acting on the CH-OH group of donors, NAD or NADP as acceptor"/>
    <property type="evidence" value="ECO:0007669"/>
    <property type="project" value="InterPro"/>
</dbReference>
<keyword evidence="8" id="KW-0533">Nickel</keyword>
<dbReference type="AlphaFoldDB" id="A0A6H1P7A2"/>
<keyword evidence="6 10" id="KW-0326">Glycosidase</keyword>
<dbReference type="GO" id="GO:0005975">
    <property type="term" value="P:carbohydrate metabolic process"/>
    <property type="evidence" value="ECO:0007669"/>
    <property type="project" value="InterPro"/>
</dbReference>
<reference evidence="12 13" key="2">
    <citation type="submission" date="2020-04" db="EMBL/GenBank/DDBJ databases">
        <authorList>
            <person name="Fomenkov A."/>
            <person name="Anton B.P."/>
            <person name="Roberts R.J."/>
        </authorList>
    </citation>
    <scope>NUCLEOTIDE SEQUENCE [LARGE SCALE GENOMIC DNA]</scope>
    <source>
        <strain evidence="12 13">S2</strain>
    </source>
</reference>
<evidence type="ECO:0000313" key="12">
    <source>
        <dbReference type="EMBL" id="QIZ09312.1"/>
    </source>
</evidence>
<dbReference type="Gene3D" id="3.90.110.10">
    <property type="entry name" value="Lactate dehydrogenase/glycoside hydrolase, family 4, C-terminal"/>
    <property type="match status" value="1"/>
</dbReference>
<keyword evidence="5 8" id="KW-0464">Manganese</keyword>
<evidence type="ECO:0000256" key="8">
    <source>
        <dbReference type="PIRSR" id="PIRSR601088-3"/>
    </source>
</evidence>
<dbReference type="GO" id="GO:0004553">
    <property type="term" value="F:hydrolase activity, hydrolyzing O-glycosyl compounds"/>
    <property type="evidence" value="ECO:0007669"/>
    <property type="project" value="InterPro"/>
</dbReference>
<feature type="site" description="Increases basicity of active site Tyr" evidence="9">
    <location>
        <position position="113"/>
    </location>
</feature>
<dbReference type="PANTHER" id="PTHR32092">
    <property type="entry name" value="6-PHOSPHO-BETA-GLUCOSIDASE-RELATED"/>
    <property type="match status" value="1"/>
</dbReference>
<gene>
    <name evidence="12" type="ORF">HFZ78_23570</name>
</gene>
<dbReference type="PANTHER" id="PTHR32092:SF6">
    <property type="entry name" value="ALPHA-GALACTOSIDASE"/>
    <property type="match status" value="1"/>
</dbReference>
<comment type="cofactor">
    <cofactor evidence="10">
        <name>NAD(+)</name>
        <dbReference type="ChEBI" id="CHEBI:57540"/>
    </cofactor>
    <text evidence="10">Binds 1 NAD(+) per subunit.</text>
</comment>
<reference evidence="12 13" key="1">
    <citation type="submission" date="2020-04" db="EMBL/GenBank/DDBJ databases">
        <title>Genome-Wide Identification of 5-Methylcytosine Sites in Bacterial Genomes By High-Throughput Sequencing of MspJI Restriction Fragments.</title>
        <authorList>
            <person name="Wu V."/>
        </authorList>
    </citation>
    <scope>NUCLEOTIDE SEQUENCE [LARGE SCALE GENOMIC DNA]</scope>
    <source>
        <strain evidence="12 13">S2</strain>
    </source>
</reference>
<protein>
    <recommendedName>
        <fullName evidence="11">Glycosyl hydrolase family 4 C-terminal domain-containing protein</fullName>
    </recommendedName>
</protein>
<keyword evidence="2 8" id="KW-0479">Metal-binding</keyword>
<evidence type="ECO:0000313" key="13">
    <source>
        <dbReference type="Proteomes" id="UP000501868"/>
    </source>
</evidence>